<dbReference type="KEGG" id="qsa:O6P43_017326"/>
<protein>
    <submittedName>
        <fullName evidence="1">Receptor-like serine/threonine-protein kinase</fullName>
    </submittedName>
</protein>
<evidence type="ECO:0000313" key="1">
    <source>
        <dbReference type="EMBL" id="KAJ7962049.1"/>
    </source>
</evidence>
<dbReference type="PANTHER" id="PTHR46821:SF7">
    <property type="entry name" value="PROTEIN KINASE SUPERFAMILY PROTEIN"/>
    <property type="match status" value="1"/>
</dbReference>
<sequence length="142" mass="15913">MVALVQSSPRLQSQHVVFAIDFSSDTKRRRFLLIYELMQNGNLQDACPELMDWKKRFAVVVDIAKEIQCESRVLGVDKCKMNGELGLETNKKDELDSNDGVTVVDCGSMVEETESVNSCYEELSEGLKDSFNQLATKGQIKG</sequence>
<keyword evidence="1" id="KW-0808">Transferase</keyword>
<dbReference type="AlphaFoldDB" id="A0AAD7LPQ1"/>
<dbReference type="InterPro" id="IPR044576">
    <property type="entry name" value="At4g25390-like"/>
</dbReference>
<keyword evidence="1" id="KW-0418">Kinase</keyword>
<evidence type="ECO:0000313" key="2">
    <source>
        <dbReference type="Proteomes" id="UP001163823"/>
    </source>
</evidence>
<accession>A0AAD7LPQ1</accession>
<organism evidence="1 2">
    <name type="scientific">Quillaja saponaria</name>
    <name type="common">Soap bark tree</name>
    <dbReference type="NCBI Taxonomy" id="32244"/>
    <lineage>
        <taxon>Eukaryota</taxon>
        <taxon>Viridiplantae</taxon>
        <taxon>Streptophyta</taxon>
        <taxon>Embryophyta</taxon>
        <taxon>Tracheophyta</taxon>
        <taxon>Spermatophyta</taxon>
        <taxon>Magnoliopsida</taxon>
        <taxon>eudicotyledons</taxon>
        <taxon>Gunneridae</taxon>
        <taxon>Pentapetalae</taxon>
        <taxon>rosids</taxon>
        <taxon>fabids</taxon>
        <taxon>Fabales</taxon>
        <taxon>Quillajaceae</taxon>
        <taxon>Quillaja</taxon>
    </lineage>
</organism>
<reference evidence="1" key="1">
    <citation type="journal article" date="2023" name="Science">
        <title>Elucidation of the pathway for biosynthesis of saponin adjuvants from the soapbark tree.</title>
        <authorList>
            <person name="Reed J."/>
            <person name="Orme A."/>
            <person name="El-Demerdash A."/>
            <person name="Owen C."/>
            <person name="Martin L.B.B."/>
            <person name="Misra R.C."/>
            <person name="Kikuchi S."/>
            <person name="Rejzek M."/>
            <person name="Martin A.C."/>
            <person name="Harkess A."/>
            <person name="Leebens-Mack J."/>
            <person name="Louveau T."/>
            <person name="Stephenson M.J."/>
            <person name="Osbourn A."/>
        </authorList>
    </citation>
    <scope>NUCLEOTIDE SEQUENCE</scope>
    <source>
        <strain evidence="1">S10</strain>
    </source>
</reference>
<dbReference type="Proteomes" id="UP001163823">
    <property type="component" value="Chromosome 7"/>
</dbReference>
<keyword evidence="1" id="KW-0675">Receptor</keyword>
<keyword evidence="2" id="KW-1185">Reference proteome</keyword>
<proteinExistence type="predicted"/>
<gene>
    <name evidence="1" type="ORF">O6P43_017326</name>
</gene>
<dbReference type="EMBL" id="JARAOO010000007">
    <property type="protein sequence ID" value="KAJ7962049.1"/>
    <property type="molecule type" value="Genomic_DNA"/>
</dbReference>
<comment type="caution">
    <text evidence="1">The sequence shown here is derived from an EMBL/GenBank/DDBJ whole genome shotgun (WGS) entry which is preliminary data.</text>
</comment>
<dbReference type="GO" id="GO:0016301">
    <property type="term" value="F:kinase activity"/>
    <property type="evidence" value="ECO:0007669"/>
    <property type="project" value="UniProtKB-KW"/>
</dbReference>
<dbReference type="PANTHER" id="PTHR46821">
    <property type="entry name" value="OS07G0586332 PROTEIN"/>
    <property type="match status" value="1"/>
</dbReference>
<name>A0AAD7LPQ1_QUISA</name>